<comment type="caution">
    <text evidence="2">The sequence shown here is derived from an EMBL/GenBank/DDBJ whole genome shotgun (WGS) entry which is preliminary data.</text>
</comment>
<sequence length="138" mass="15330">MANSKTPAITAEELAHYIALRDTIQALEKEREELAKKIKTHLLKNTHIPPTGGYVFQLRSTTPTVYSFQKVADTLGLDLALQVATIDTKALQKLAENQQVKQADLDKIAERGKTTHSLLLVPAHLVKSREQPGQYKST</sequence>
<gene>
    <name evidence="2" type="ORF">GCM10008938_33090</name>
</gene>
<dbReference type="EMBL" id="BMOD01000014">
    <property type="protein sequence ID" value="GGJ44211.1"/>
    <property type="molecule type" value="Genomic_DNA"/>
</dbReference>
<reference evidence="3" key="1">
    <citation type="journal article" date="2019" name="Int. J. Syst. Evol. Microbiol.">
        <title>The Global Catalogue of Microorganisms (GCM) 10K type strain sequencing project: providing services to taxonomists for standard genome sequencing and annotation.</title>
        <authorList>
            <consortium name="The Broad Institute Genomics Platform"/>
            <consortium name="The Broad Institute Genome Sequencing Center for Infectious Disease"/>
            <person name="Wu L."/>
            <person name="Ma J."/>
        </authorList>
    </citation>
    <scope>NUCLEOTIDE SEQUENCE [LARGE SCALE GENOMIC DNA]</scope>
    <source>
        <strain evidence="3">JCM 14370</strain>
    </source>
</reference>
<evidence type="ECO:0000313" key="2">
    <source>
        <dbReference type="EMBL" id="GGJ44211.1"/>
    </source>
</evidence>
<keyword evidence="1" id="KW-0175">Coiled coil</keyword>
<feature type="coiled-coil region" evidence="1">
    <location>
        <begin position="17"/>
        <end position="44"/>
    </location>
</feature>
<name>A0ABQ2D341_9DEIO</name>
<evidence type="ECO:0000256" key="1">
    <source>
        <dbReference type="SAM" id="Coils"/>
    </source>
</evidence>
<dbReference type="RefSeq" id="WP_189004358.1">
    <property type="nucleotide sequence ID" value="NZ_BMOD01000014.1"/>
</dbReference>
<protein>
    <recommendedName>
        <fullName evidence="4">DUF222 domain-containing protein</fullName>
    </recommendedName>
</protein>
<evidence type="ECO:0008006" key="4">
    <source>
        <dbReference type="Google" id="ProtNLM"/>
    </source>
</evidence>
<evidence type="ECO:0000313" key="3">
    <source>
        <dbReference type="Proteomes" id="UP000632222"/>
    </source>
</evidence>
<dbReference type="Proteomes" id="UP000632222">
    <property type="component" value="Unassembled WGS sequence"/>
</dbReference>
<proteinExistence type="predicted"/>
<organism evidence="2 3">
    <name type="scientific">Deinococcus roseus</name>
    <dbReference type="NCBI Taxonomy" id="392414"/>
    <lineage>
        <taxon>Bacteria</taxon>
        <taxon>Thermotogati</taxon>
        <taxon>Deinococcota</taxon>
        <taxon>Deinococci</taxon>
        <taxon>Deinococcales</taxon>
        <taxon>Deinococcaceae</taxon>
        <taxon>Deinococcus</taxon>
    </lineage>
</organism>
<keyword evidence="3" id="KW-1185">Reference proteome</keyword>
<accession>A0ABQ2D341</accession>